<gene>
    <name evidence="2" type="ORF">JOC73_001002</name>
</gene>
<dbReference type="GO" id="GO:0032259">
    <property type="term" value="P:methylation"/>
    <property type="evidence" value="ECO:0007669"/>
    <property type="project" value="UniProtKB-KW"/>
</dbReference>
<dbReference type="InterPro" id="IPR029063">
    <property type="entry name" value="SAM-dependent_MTases_sf"/>
</dbReference>
<accession>A0ABS2NNH0</accession>
<dbReference type="GO" id="GO:0008168">
    <property type="term" value="F:methyltransferase activity"/>
    <property type="evidence" value="ECO:0007669"/>
    <property type="project" value="UniProtKB-KW"/>
</dbReference>
<keyword evidence="2" id="KW-0808">Transferase</keyword>
<dbReference type="CDD" id="cd02440">
    <property type="entry name" value="AdoMet_MTases"/>
    <property type="match status" value="1"/>
</dbReference>
<dbReference type="EMBL" id="JAFBEE010000004">
    <property type="protein sequence ID" value="MBM7614491.1"/>
    <property type="molecule type" value="Genomic_DNA"/>
</dbReference>
<proteinExistence type="predicted"/>
<organism evidence="2 3">
    <name type="scientific">Alkaliphilus hydrothermalis</name>
    <dbReference type="NCBI Taxonomy" id="1482730"/>
    <lineage>
        <taxon>Bacteria</taxon>
        <taxon>Bacillati</taxon>
        <taxon>Bacillota</taxon>
        <taxon>Clostridia</taxon>
        <taxon>Peptostreptococcales</taxon>
        <taxon>Natronincolaceae</taxon>
        <taxon>Alkaliphilus</taxon>
    </lineage>
</organism>
<dbReference type="Gene3D" id="3.40.50.150">
    <property type="entry name" value="Vaccinia Virus protein VP39"/>
    <property type="match status" value="1"/>
</dbReference>
<keyword evidence="2" id="KW-0489">Methyltransferase</keyword>
<dbReference type="Pfam" id="PF03848">
    <property type="entry name" value="TehB"/>
    <property type="match status" value="1"/>
</dbReference>
<reference evidence="2 3" key="1">
    <citation type="submission" date="2021-01" db="EMBL/GenBank/DDBJ databases">
        <title>Genomic Encyclopedia of Type Strains, Phase IV (KMG-IV): sequencing the most valuable type-strain genomes for metagenomic binning, comparative biology and taxonomic classification.</title>
        <authorList>
            <person name="Goeker M."/>
        </authorList>
    </citation>
    <scope>NUCLEOTIDE SEQUENCE [LARGE SCALE GENOMIC DNA]</scope>
    <source>
        <strain evidence="2 3">DSM 25890</strain>
    </source>
</reference>
<sequence length="188" mass="21525">MTKPVYDKHYKKQNYFGEPYPGLVKFFKEYEPKCNVLDLGCGQGRDALFLGRLGYKVKGIDISSVGLDQMNQIANDDNLDVIGEVGDVYTYPVSTEYDLILLDSMLHFYKGDLEEETNFIKRIALELKVEGVLANFMIKGAKREKHLKSVLNGIGIDWEVLCDDYTEYPESNAQFHMYIIKKITVSNL</sequence>
<dbReference type="Proteomes" id="UP001314796">
    <property type="component" value="Unassembled WGS sequence"/>
</dbReference>
<comment type="caution">
    <text evidence="2">The sequence shown here is derived from an EMBL/GenBank/DDBJ whole genome shotgun (WGS) entry which is preliminary data.</text>
</comment>
<dbReference type="InterPro" id="IPR015985">
    <property type="entry name" value="TehB-like_dom"/>
</dbReference>
<keyword evidence="3" id="KW-1185">Reference proteome</keyword>
<feature type="domain" description="Tellurite resistance methyltransferase TehB-like" evidence="1">
    <location>
        <begin position="31"/>
        <end position="111"/>
    </location>
</feature>
<dbReference type="SUPFAM" id="SSF53335">
    <property type="entry name" value="S-adenosyl-L-methionine-dependent methyltransferases"/>
    <property type="match status" value="1"/>
</dbReference>
<protein>
    <submittedName>
        <fullName evidence="2">SAM-dependent methyltransferase</fullName>
    </submittedName>
</protein>
<evidence type="ECO:0000313" key="2">
    <source>
        <dbReference type="EMBL" id="MBM7614491.1"/>
    </source>
</evidence>
<name>A0ABS2NNH0_9FIRM</name>
<evidence type="ECO:0000259" key="1">
    <source>
        <dbReference type="Pfam" id="PF03848"/>
    </source>
</evidence>
<dbReference type="RefSeq" id="WP_204400763.1">
    <property type="nucleotide sequence ID" value="NZ_JAFBEE010000004.1"/>
</dbReference>
<evidence type="ECO:0000313" key="3">
    <source>
        <dbReference type="Proteomes" id="UP001314796"/>
    </source>
</evidence>